<dbReference type="Gene3D" id="1.10.357.10">
    <property type="entry name" value="Tetracycline Repressor, domain 2"/>
    <property type="match status" value="1"/>
</dbReference>
<gene>
    <name evidence="4" type="ORF">ACFQRG_19885</name>
</gene>
<keyword evidence="1 2" id="KW-0238">DNA-binding</keyword>
<dbReference type="InterPro" id="IPR009057">
    <property type="entry name" value="Homeodomain-like_sf"/>
</dbReference>
<dbReference type="InterPro" id="IPR001647">
    <property type="entry name" value="HTH_TetR"/>
</dbReference>
<dbReference type="Pfam" id="PF17924">
    <property type="entry name" value="TetR_C_19"/>
    <property type="match status" value="1"/>
</dbReference>
<dbReference type="PANTHER" id="PTHR43479">
    <property type="entry name" value="ACREF/ENVCD OPERON REPRESSOR-RELATED"/>
    <property type="match status" value="1"/>
</dbReference>
<protein>
    <submittedName>
        <fullName evidence="4">TetR/AcrR family transcriptional regulator</fullName>
    </submittedName>
</protein>
<dbReference type="InterPro" id="IPR050624">
    <property type="entry name" value="HTH-type_Tx_Regulator"/>
</dbReference>
<dbReference type="Proteomes" id="UP001596505">
    <property type="component" value="Unassembled WGS sequence"/>
</dbReference>
<comment type="caution">
    <text evidence="4">The sequence shown here is derived from an EMBL/GenBank/DDBJ whole genome shotgun (WGS) entry which is preliminary data.</text>
</comment>
<dbReference type="Pfam" id="PF00440">
    <property type="entry name" value="TetR_N"/>
    <property type="match status" value="1"/>
</dbReference>
<reference evidence="5" key="1">
    <citation type="journal article" date="2019" name="Int. J. Syst. Evol. Microbiol.">
        <title>The Global Catalogue of Microorganisms (GCM) 10K type strain sequencing project: providing services to taxonomists for standard genome sequencing and annotation.</title>
        <authorList>
            <consortium name="The Broad Institute Genomics Platform"/>
            <consortium name="The Broad Institute Genome Sequencing Center for Infectious Disease"/>
            <person name="Wu L."/>
            <person name="Ma J."/>
        </authorList>
    </citation>
    <scope>NUCLEOTIDE SEQUENCE [LARGE SCALE GENOMIC DNA]</scope>
    <source>
        <strain evidence="5">CGMCC 1.16305</strain>
    </source>
</reference>
<sequence>MPKKTFFNLPKEKKESLIQAAMKEFSRVPLSEASISNIINDAGIPRGSFYQYFEDKEDIFFFLLDDEFKRSSEKFMSIIAENNGDLFDSFIVFFRYLITDPYSHEKRKFFRNIFLNMNYKVENAMSRNMIKENNLNRYSEIVSLINKEKLNVANEREMNHVMKIMVGVMRRNIIEKFANDLSCDEAVENYTFEIALLKKGLYKEIDK</sequence>
<dbReference type="RefSeq" id="WP_380969433.1">
    <property type="nucleotide sequence ID" value="NZ_JBHTCO010000043.1"/>
</dbReference>
<accession>A0ABW2Q0S1</accession>
<dbReference type="PANTHER" id="PTHR43479:SF11">
    <property type="entry name" value="ACREF_ENVCD OPERON REPRESSOR-RELATED"/>
    <property type="match status" value="1"/>
</dbReference>
<dbReference type="PROSITE" id="PS50977">
    <property type="entry name" value="HTH_TETR_2"/>
    <property type="match status" value="1"/>
</dbReference>
<keyword evidence="5" id="KW-1185">Reference proteome</keyword>
<dbReference type="SUPFAM" id="SSF46689">
    <property type="entry name" value="Homeodomain-like"/>
    <property type="match status" value="1"/>
</dbReference>
<proteinExistence type="predicted"/>
<dbReference type="EMBL" id="JBHTCO010000043">
    <property type="protein sequence ID" value="MFC7395173.1"/>
    <property type="molecule type" value="Genomic_DNA"/>
</dbReference>
<evidence type="ECO:0000259" key="3">
    <source>
        <dbReference type="PROSITE" id="PS50977"/>
    </source>
</evidence>
<evidence type="ECO:0000256" key="1">
    <source>
        <dbReference type="ARBA" id="ARBA00023125"/>
    </source>
</evidence>
<organism evidence="4 5">
    <name type="scientific">Scopulibacillus cellulosilyticus</name>
    <dbReference type="NCBI Taxonomy" id="2665665"/>
    <lineage>
        <taxon>Bacteria</taxon>
        <taxon>Bacillati</taxon>
        <taxon>Bacillota</taxon>
        <taxon>Bacilli</taxon>
        <taxon>Bacillales</taxon>
        <taxon>Sporolactobacillaceae</taxon>
        <taxon>Scopulibacillus</taxon>
    </lineage>
</organism>
<feature type="domain" description="HTH tetR-type" evidence="3">
    <location>
        <begin position="11"/>
        <end position="71"/>
    </location>
</feature>
<feature type="DNA-binding region" description="H-T-H motif" evidence="2">
    <location>
        <begin position="34"/>
        <end position="53"/>
    </location>
</feature>
<evidence type="ECO:0000313" key="5">
    <source>
        <dbReference type="Proteomes" id="UP001596505"/>
    </source>
</evidence>
<evidence type="ECO:0000313" key="4">
    <source>
        <dbReference type="EMBL" id="MFC7395173.1"/>
    </source>
</evidence>
<name>A0ABW2Q0S1_9BACL</name>
<evidence type="ECO:0000256" key="2">
    <source>
        <dbReference type="PROSITE-ProRule" id="PRU00335"/>
    </source>
</evidence>